<protein>
    <submittedName>
        <fullName evidence="1">Putative ovule protein</fullName>
    </submittedName>
</protein>
<sequence>MLTRVTVPKSEESEQLRLDFLLDLKVQRQQPHFKCHKNHILNVNVIPKNRFQKTQSTFLS</sequence>
<dbReference type="AlphaFoldDB" id="A0A0V0GPK3"/>
<proteinExistence type="predicted"/>
<accession>A0A0V0GPK3</accession>
<evidence type="ECO:0000313" key="1">
    <source>
        <dbReference type="EMBL" id="JAP10177.1"/>
    </source>
</evidence>
<dbReference type="EMBL" id="GEDG01033598">
    <property type="protein sequence ID" value="JAP10177.1"/>
    <property type="molecule type" value="Transcribed_RNA"/>
</dbReference>
<organism evidence="1">
    <name type="scientific">Solanum chacoense</name>
    <name type="common">Chaco potato</name>
    <dbReference type="NCBI Taxonomy" id="4108"/>
    <lineage>
        <taxon>Eukaryota</taxon>
        <taxon>Viridiplantae</taxon>
        <taxon>Streptophyta</taxon>
        <taxon>Embryophyta</taxon>
        <taxon>Tracheophyta</taxon>
        <taxon>Spermatophyta</taxon>
        <taxon>Magnoliopsida</taxon>
        <taxon>eudicotyledons</taxon>
        <taxon>Gunneridae</taxon>
        <taxon>Pentapetalae</taxon>
        <taxon>asterids</taxon>
        <taxon>lamiids</taxon>
        <taxon>Solanales</taxon>
        <taxon>Solanaceae</taxon>
        <taxon>Solanoideae</taxon>
        <taxon>Solaneae</taxon>
        <taxon>Solanum</taxon>
    </lineage>
</organism>
<reference evidence="1" key="1">
    <citation type="submission" date="2015-12" db="EMBL/GenBank/DDBJ databases">
        <title>Gene expression during late stages of embryo sac development: a critical building block for successful pollen-pistil interactions.</title>
        <authorList>
            <person name="Liu Y."/>
            <person name="Joly V."/>
            <person name="Sabar M."/>
            <person name="Matton D.P."/>
        </authorList>
    </citation>
    <scope>NUCLEOTIDE SEQUENCE</scope>
</reference>
<name>A0A0V0GPK3_SOLCH</name>